<dbReference type="InterPro" id="IPR002585">
    <property type="entry name" value="Cyt-d_ubiquinol_oxidase_su_1"/>
</dbReference>
<dbReference type="Pfam" id="PF01654">
    <property type="entry name" value="Cyt_bd_oxida_I"/>
    <property type="match status" value="1"/>
</dbReference>
<feature type="transmembrane region" description="Helical" evidence="13">
    <location>
        <begin position="12"/>
        <end position="36"/>
    </location>
</feature>
<evidence type="ECO:0000256" key="1">
    <source>
        <dbReference type="ARBA" id="ARBA00004429"/>
    </source>
</evidence>
<reference evidence="14 15" key="1">
    <citation type="submission" date="2020-07" db="EMBL/GenBank/DDBJ databases">
        <title>Halophilic bacteria isolated from french cheeses.</title>
        <authorList>
            <person name="Kothe C.I."/>
            <person name="Farah-Kraiem B."/>
            <person name="Renault P."/>
            <person name="Dridi B."/>
        </authorList>
    </citation>
    <scope>NUCLEOTIDE SEQUENCE [LARGE SCALE GENOMIC DNA]</scope>
    <source>
        <strain evidence="14 15">FME14</strain>
    </source>
</reference>
<keyword evidence="9 13" id="KW-0249">Electron transport</keyword>
<keyword evidence="8 13" id="KW-0479">Metal-binding</keyword>
<keyword evidence="3 13" id="KW-0813">Transport</keyword>
<evidence type="ECO:0000313" key="15">
    <source>
        <dbReference type="Proteomes" id="UP000707245"/>
    </source>
</evidence>
<feature type="transmembrane region" description="Helical" evidence="13">
    <location>
        <begin position="95"/>
        <end position="120"/>
    </location>
</feature>
<evidence type="ECO:0000256" key="12">
    <source>
        <dbReference type="ARBA" id="ARBA00023136"/>
    </source>
</evidence>
<evidence type="ECO:0000256" key="3">
    <source>
        <dbReference type="ARBA" id="ARBA00022448"/>
    </source>
</evidence>
<name>A0ABR9FP68_9GAMM</name>
<keyword evidence="10 13" id="KW-1133">Transmembrane helix</keyword>
<evidence type="ECO:0000256" key="9">
    <source>
        <dbReference type="ARBA" id="ARBA00022982"/>
    </source>
</evidence>
<accession>A0ABR9FP68</accession>
<evidence type="ECO:0000256" key="2">
    <source>
        <dbReference type="ARBA" id="ARBA00009819"/>
    </source>
</evidence>
<comment type="subcellular location">
    <subcellularLocation>
        <location evidence="1">Cell inner membrane</location>
        <topology evidence="1">Multi-pass membrane protein</topology>
    </subcellularLocation>
</comment>
<keyword evidence="12 13" id="KW-0472">Membrane</keyword>
<evidence type="ECO:0000256" key="5">
    <source>
        <dbReference type="ARBA" id="ARBA00022519"/>
    </source>
</evidence>
<feature type="transmembrane region" description="Helical" evidence="13">
    <location>
        <begin position="222"/>
        <end position="240"/>
    </location>
</feature>
<keyword evidence="5" id="KW-0997">Cell inner membrane</keyword>
<comment type="caution">
    <text evidence="14">The sequence shown here is derived from an EMBL/GenBank/DDBJ whole genome shotgun (WGS) entry which is preliminary data.</text>
</comment>
<evidence type="ECO:0000256" key="7">
    <source>
        <dbReference type="ARBA" id="ARBA00022692"/>
    </source>
</evidence>
<feature type="transmembrane region" description="Helical" evidence="13">
    <location>
        <begin position="390"/>
        <end position="411"/>
    </location>
</feature>
<gene>
    <name evidence="14" type="ORF">EI167_14405</name>
</gene>
<evidence type="ECO:0000256" key="4">
    <source>
        <dbReference type="ARBA" id="ARBA00022475"/>
    </source>
</evidence>
<keyword evidence="11 13" id="KW-0408">Iron</keyword>
<protein>
    <submittedName>
        <fullName evidence="14">Cytochrome ubiquinol oxidase subunit I</fullName>
    </submittedName>
</protein>
<evidence type="ECO:0000256" key="13">
    <source>
        <dbReference type="PIRNR" id="PIRNR006446"/>
    </source>
</evidence>
<evidence type="ECO:0000256" key="11">
    <source>
        <dbReference type="ARBA" id="ARBA00023004"/>
    </source>
</evidence>
<keyword evidence="15" id="KW-1185">Reference proteome</keyword>
<evidence type="ECO:0000256" key="6">
    <source>
        <dbReference type="ARBA" id="ARBA00022617"/>
    </source>
</evidence>
<dbReference type="PANTHER" id="PTHR30365:SF0">
    <property type="entry name" value="CYTOCHROME BD-I UBIQUINOL OXIDASE SUBUNIT 1"/>
    <property type="match status" value="1"/>
</dbReference>
<sequence length="532" mass="59882">MIDETFVDLSRLQFAVTALFHFLFVPLTLGMTWILVIMESVYVMTGREIYRDMTKFWGKLFGINFAIGVATGLTMEFEFGTNWSYYSHYVGDVFGAPLAIEGLMAFFLESTFVGMFFLGWQRLSKRQHLGATFLMAIGTNMSALWILVANGWMQNPVGAEFNYQTMRMEMTSFAELVFNPVAQVKFIHTVSAGYVAASMFVLGISSWYILKGRDLAFAKRSFSVASGFGLASILCVILLGDESGYEVGEVQKVKLATIEAEWHTEEAPAAFTLVGIPDSDEQVTHAAVKIPYALGLIATRSLDKQVIGINDLEKQHEVRIRNGMIAYKYLEKLRGGDDTPENIAKFDTLKGDLGYGLLLKRYTPNVVDATEAQIQQAVKDSFPKVGPMFWSFRIMVGCGMIMLIVFILAFYYNAHRVIEQKRWLLWAAVWSIPLPWIAIEFGWIVAEYGRQPWAISEILPTFLATSSLTVNDILISLTGFIVFYTGLAIVEGWLMLRFVKLGPSSLHTGKYHFEHDQHINHDQLTDEQGAKS</sequence>
<evidence type="ECO:0000256" key="8">
    <source>
        <dbReference type="ARBA" id="ARBA00022723"/>
    </source>
</evidence>
<evidence type="ECO:0000313" key="14">
    <source>
        <dbReference type="EMBL" id="MBE0458618.1"/>
    </source>
</evidence>
<feature type="transmembrane region" description="Helical" evidence="13">
    <location>
        <begin position="56"/>
        <end position="75"/>
    </location>
</feature>
<keyword evidence="6 13" id="KW-0349">Heme</keyword>
<feature type="transmembrane region" description="Helical" evidence="13">
    <location>
        <begin position="473"/>
        <end position="496"/>
    </location>
</feature>
<keyword evidence="4 13" id="KW-1003">Cell membrane</keyword>
<feature type="transmembrane region" description="Helical" evidence="13">
    <location>
        <begin position="132"/>
        <end position="153"/>
    </location>
</feature>
<organism evidence="14 15">
    <name type="scientific">Pseudoalteromonas prydzensis</name>
    <dbReference type="NCBI Taxonomy" id="182141"/>
    <lineage>
        <taxon>Bacteria</taxon>
        <taxon>Pseudomonadati</taxon>
        <taxon>Pseudomonadota</taxon>
        <taxon>Gammaproteobacteria</taxon>
        <taxon>Alteromonadales</taxon>
        <taxon>Pseudoalteromonadaceae</taxon>
        <taxon>Pseudoalteromonas</taxon>
    </lineage>
</organism>
<feature type="transmembrane region" description="Helical" evidence="13">
    <location>
        <begin position="186"/>
        <end position="210"/>
    </location>
</feature>
<proteinExistence type="inferred from homology"/>
<dbReference type="PIRSF" id="PIRSF006446">
    <property type="entry name" value="Cyt_quinol_oxidase_1"/>
    <property type="match status" value="1"/>
</dbReference>
<dbReference type="RefSeq" id="WP_192542249.1">
    <property type="nucleotide sequence ID" value="NZ_JBQDLW010000048.1"/>
</dbReference>
<keyword evidence="7 13" id="KW-0812">Transmembrane</keyword>
<dbReference type="EMBL" id="RRZA01000046">
    <property type="protein sequence ID" value="MBE0458618.1"/>
    <property type="molecule type" value="Genomic_DNA"/>
</dbReference>
<comment type="similarity">
    <text evidence="2 13">Belongs to the cytochrome ubiquinol oxidase subunit 1 family.</text>
</comment>
<evidence type="ECO:0000256" key="10">
    <source>
        <dbReference type="ARBA" id="ARBA00022989"/>
    </source>
</evidence>
<feature type="transmembrane region" description="Helical" evidence="13">
    <location>
        <begin position="423"/>
        <end position="446"/>
    </location>
</feature>
<dbReference type="Proteomes" id="UP000707245">
    <property type="component" value="Unassembled WGS sequence"/>
</dbReference>
<dbReference type="PANTHER" id="PTHR30365">
    <property type="entry name" value="CYTOCHROME D UBIQUINOL OXIDASE"/>
    <property type="match status" value="1"/>
</dbReference>